<keyword evidence="2" id="KW-1133">Transmembrane helix</keyword>
<organism evidence="3 4">
    <name type="scientific">Pedobacter montanisoli</name>
    <dbReference type="NCBI Taxonomy" id="2923277"/>
    <lineage>
        <taxon>Bacteria</taxon>
        <taxon>Pseudomonadati</taxon>
        <taxon>Bacteroidota</taxon>
        <taxon>Sphingobacteriia</taxon>
        <taxon>Sphingobacteriales</taxon>
        <taxon>Sphingobacteriaceae</taxon>
        <taxon>Pedobacter</taxon>
    </lineage>
</organism>
<name>A0ABS9ZT58_9SPHI</name>
<evidence type="ECO:0008006" key="5">
    <source>
        <dbReference type="Google" id="ProtNLM"/>
    </source>
</evidence>
<comment type="caution">
    <text evidence="3">The sequence shown here is derived from an EMBL/GenBank/DDBJ whole genome shotgun (WGS) entry which is preliminary data.</text>
</comment>
<protein>
    <recommendedName>
        <fullName evidence="5">Anti-sigma factor</fullName>
    </recommendedName>
</protein>
<sequence>MNNKLESFIKDNKKRFEEKGPSEELWNRIAADLDKKGAPKTIKLYRWMSVAAVLILGIGIYFGYSYRSLDKNIEVADINPTLAKKEVRFASMIEEKRDSLSNYAKANPELYQEFTTDLSRLDRDYEDLKKKLQTSVNREMVVKAMMKNREIQLQILTQQLSIITQVDAYKKDSSL</sequence>
<dbReference type="Proteomes" id="UP001165460">
    <property type="component" value="Unassembled WGS sequence"/>
</dbReference>
<feature type="coiled-coil region" evidence="1">
    <location>
        <begin position="111"/>
        <end position="138"/>
    </location>
</feature>
<evidence type="ECO:0000256" key="1">
    <source>
        <dbReference type="SAM" id="Coils"/>
    </source>
</evidence>
<accession>A0ABS9ZT58</accession>
<gene>
    <name evidence="3" type="ORF">MMF97_03140</name>
</gene>
<keyword evidence="1" id="KW-0175">Coiled coil</keyword>
<keyword evidence="2" id="KW-0472">Membrane</keyword>
<keyword evidence="2" id="KW-0812">Transmembrane</keyword>
<proteinExistence type="predicted"/>
<dbReference type="RefSeq" id="WP_243359077.1">
    <property type="nucleotide sequence ID" value="NZ_JALGBH010000001.1"/>
</dbReference>
<keyword evidence="4" id="KW-1185">Reference proteome</keyword>
<dbReference type="EMBL" id="JALGBH010000001">
    <property type="protein sequence ID" value="MCJ0741693.1"/>
    <property type="molecule type" value="Genomic_DNA"/>
</dbReference>
<evidence type="ECO:0000313" key="3">
    <source>
        <dbReference type="EMBL" id="MCJ0741693.1"/>
    </source>
</evidence>
<reference evidence="3" key="1">
    <citation type="submission" date="2022-03" db="EMBL/GenBank/DDBJ databases">
        <authorList>
            <person name="Woo C.Y."/>
        </authorList>
    </citation>
    <scope>NUCLEOTIDE SEQUENCE</scope>
    <source>
        <strain evidence="3">CYS-01</strain>
    </source>
</reference>
<feature type="transmembrane region" description="Helical" evidence="2">
    <location>
        <begin position="44"/>
        <end position="64"/>
    </location>
</feature>
<evidence type="ECO:0000256" key="2">
    <source>
        <dbReference type="SAM" id="Phobius"/>
    </source>
</evidence>
<evidence type="ECO:0000313" key="4">
    <source>
        <dbReference type="Proteomes" id="UP001165460"/>
    </source>
</evidence>